<evidence type="ECO:0000259" key="10">
    <source>
        <dbReference type="PROSITE" id="PS50823"/>
    </source>
</evidence>
<evidence type="ECO:0000256" key="1">
    <source>
        <dbReference type="ARBA" id="ARBA00010761"/>
    </source>
</evidence>
<dbReference type="Gene3D" id="3.30.300.20">
    <property type="match status" value="1"/>
</dbReference>
<dbReference type="InterPro" id="IPR057258">
    <property type="entry name" value="Ribosomal_uS3"/>
</dbReference>
<evidence type="ECO:0000256" key="9">
    <source>
        <dbReference type="RuleBase" id="RU003624"/>
    </source>
</evidence>
<dbReference type="FunFam" id="3.30.300.20:FF:000001">
    <property type="entry name" value="30S ribosomal protein S3"/>
    <property type="match status" value="1"/>
</dbReference>
<dbReference type="HAMAP" id="MF_01309_B">
    <property type="entry name" value="Ribosomal_uS3_B"/>
    <property type="match status" value="1"/>
</dbReference>
<dbReference type="GO" id="GO:0019843">
    <property type="term" value="F:rRNA binding"/>
    <property type="evidence" value="ECO:0007669"/>
    <property type="project" value="UniProtKB-UniRule"/>
</dbReference>
<dbReference type="AlphaFoldDB" id="A0A2M7IDY9"/>
<dbReference type="NCBIfam" id="TIGR01009">
    <property type="entry name" value="rpsC_bact"/>
    <property type="match status" value="1"/>
</dbReference>
<protein>
    <recommendedName>
        <fullName evidence="7 8">Small ribosomal subunit protein uS3</fullName>
    </recommendedName>
</protein>
<dbReference type="PROSITE" id="PS00548">
    <property type="entry name" value="RIBOSOMAL_S3"/>
    <property type="match status" value="1"/>
</dbReference>
<dbReference type="GO" id="GO:0006412">
    <property type="term" value="P:translation"/>
    <property type="evidence" value="ECO:0007669"/>
    <property type="project" value="UniProtKB-UniRule"/>
</dbReference>
<dbReference type="InterPro" id="IPR036419">
    <property type="entry name" value="Ribosomal_S3_C_sf"/>
</dbReference>
<dbReference type="GO" id="GO:0022627">
    <property type="term" value="C:cytosolic small ribosomal subunit"/>
    <property type="evidence" value="ECO:0007669"/>
    <property type="project" value="TreeGrafter"/>
</dbReference>
<evidence type="ECO:0000313" key="12">
    <source>
        <dbReference type="Proteomes" id="UP000231673"/>
    </source>
</evidence>
<dbReference type="PANTHER" id="PTHR11760">
    <property type="entry name" value="30S/40S RIBOSOMAL PROTEIN S3"/>
    <property type="match status" value="1"/>
</dbReference>
<keyword evidence="2 8" id="KW-0699">rRNA-binding</keyword>
<dbReference type="InterPro" id="IPR004044">
    <property type="entry name" value="KH_dom_type_2"/>
</dbReference>
<keyword evidence="5 8" id="KW-0687">Ribonucleoprotein</keyword>
<dbReference type="Pfam" id="PF00189">
    <property type="entry name" value="Ribosomal_S3_C"/>
    <property type="match status" value="1"/>
</dbReference>
<evidence type="ECO:0000256" key="6">
    <source>
        <dbReference type="ARBA" id="ARBA00024998"/>
    </source>
</evidence>
<evidence type="ECO:0000256" key="3">
    <source>
        <dbReference type="ARBA" id="ARBA00022884"/>
    </source>
</evidence>
<dbReference type="GO" id="GO:0003735">
    <property type="term" value="F:structural constituent of ribosome"/>
    <property type="evidence" value="ECO:0007669"/>
    <property type="project" value="InterPro"/>
</dbReference>
<organism evidence="11 12">
    <name type="scientific">Candidatus Portnoybacteria bacterium CG_4_8_14_3_um_filter_44_15</name>
    <dbReference type="NCBI Taxonomy" id="1974803"/>
    <lineage>
        <taxon>Bacteria</taxon>
        <taxon>Candidatus Portnoyibacteriota</taxon>
    </lineage>
</organism>
<dbReference type="CDD" id="cd02412">
    <property type="entry name" value="KH-II_30S_S3"/>
    <property type="match status" value="1"/>
</dbReference>
<evidence type="ECO:0000256" key="2">
    <source>
        <dbReference type="ARBA" id="ARBA00022730"/>
    </source>
</evidence>
<feature type="domain" description="KH type-2" evidence="10">
    <location>
        <begin position="38"/>
        <end position="114"/>
    </location>
</feature>
<keyword evidence="3 8" id="KW-0694">RNA-binding</keyword>
<sequence>MGQKVHPYAFRLGFIKNWKSRWFSKNKYKELLEQDYLLRAFILKKLSRTGVNSVEIERSANFINIVIQTARPGLVIGRGGAGIEELKKEIERILFKKDPSLAKTEVKLEVEEIRDSSSRAAVMASDICVQIEKRTPYRRVLKQTIDKIMQSREVKGAKIMVSGRLNGAEIARREWLKEGRIPLQTLRSDIDYVQATAYTTYGTIGIKVWIYKGEIFKDHVATEKSKA</sequence>
<dbReference type="PROSITE" id="PS50823">
    <property type="entry name" value="KH_TYPE_2"/>
    <property type="match status" value="1"/>
</dbReference>
<evidence type="ECO:0000256" key="4">
    <source>
        <dbReference type="ARBA" id="ARBA00022980"/>
    </source>
</evidence>
<reference evidence="12" key="1">
    <citation type="submission" date="2017-09" db="EMBL/GenBank/DDBJ databases">
        <title>Depth-based differentiation of microbial function through sediment-hosted aquifers and enrichment of novel symbionts in the deep terrestrial subsurface.</title>
        <authorList>
            <person name="Probst A.J."/>
            <person name="Ladd B."/>
            <person name="Jarett J.K."/>
            <person name="Geller-Mcgrath D.E."/>
            <person name="Sieber C.M.K."/>
            <person name="Emerson J.B."/>
            <person name="Anantharaman K."/>
            <person name="Thomas B.C."/>
            <person name="Malmstrom R."/>
            <person name="Stieglmeier M."/>
            <person name="Klingl A."/>
            <person name="Woyke T."/>
            <person name="Ryan C.M."/>
            <person name="Banfield J.F."/>
        </authorList>
    </citation>
    <scope>NUCLEOTIDE SEQUENCE [LARGE SCALE GENOMIC DNA]</scope>
</reference>
<dbReference type="Proteomes" id="UP000231673">
    <property type="component" value="Unassembled WGS sequence"/>
</dbReference>
<dbReference type="SUPFAM" id="SSF54821">
    <property type="entry name" value="Ribosomal protein S3 C-terminal domain"/>
    <property type="match status" value="1"/>
</dbReference>
<dbReference type="InterPro" id="IPR015946">
    <property type="entry name" value="KH_dom-like_a/b"/>
</dbReference>
<dbReference type="Pfam" id="PF07650">
    <property type="entry name" value="KH_2"/>
    <property type="match status" value="1"/>
</dbReference>
<evidence type="ECO:0000256" key="5">
    <source>
        <dbReference type="ARBA" id="ARBA00023274"/>
    </source>
</evidence>
<proteinExistence type="inferred from homology"/>
<comment type="caution">
    <text evidence="11">The sequence shown here is derived from an EMBL/GenBank/DDBJ whole genome shotgun (WGS) entry which is preliminary data.</text>
</comment>
<evidence type="ECO:0000256" key="8">
    <source>
        <dbReference type="HAMAP-Rule" id="MF_01309"/>
    </source>
</evidence>
<evidence type="ECO:0000313" key="11">
    <source>
        <dbReference type="EMBL" id="PIW74723.1"/>
    </source>
</evidence>
<keyword evidence="4 8" id="KW-0689">Ribosomal protein</keyword>
<dbReference type="InterPro" id="IPR005704">
    <property type="entry name" value="Ribosomal_uS3_bac-typ"/>
</dbReference>
<dbReference type="SUPFAM" id="SSF54814">
    <property type="entry name" value="Prokaryotic type KH domain (KH-domain type II)"/>
    <property type="match status" value="1"/>
</dbReference>
<dbReference type="InterPro" id="IPR018280">
    <property type="entry name" value="Ribosomal_uS3_CS"/>
</dbReference>
<comment type="similarity">
    <text evidence="1 8 9">Belongs to the universal ribosomal protein uS3 family.</text>
</comment>
<dbReference type="Gene3D" id="3.30.1140.32">
    <property type="entry name" value="Ribosomal protein S3, C-terminal domain"/>
    <property type="match status" value="1"/>
</dbReference>
<evidence type="ECO:0000256" key="7">
    <source>
        <dbReference type="ARBA" id="ARBA00035257"/>
    </source>
</evidence>
<name>A0A2M7IDY9_9BACT</name>
<dbReference type="InterPro" id="IPR009019">
    <property type="entry name" value="KH_sf_prok-type"/>
</dbReference>
<accession>A0A2M7IDY9</accession>
<comment type="subunit">
    <text evidence="8">Part of the 30S ribosomal subunit. Forms a tight complex with proteins S10 and S14.</text>
</comment>
<gene>
    <name evidence="8" type="primary">rpsC</name>
    <name evidence="11" type="ORF">CO003_01075</name>
</gene>
<comment type="function">
    <text evidence="6 8">Binds the lower part of the 30S subunit head. Binds mRNA in the 70S ribosome, positioning it for translation.</text>
</comment>
<dbReference type="PANTHER" id="PTHR11760:SF19">
    <property type="entry name" value="SMALL RIBOSOMAL SUBUNIT PROTEIN US3C"/>
    <property type="match status" value="1"/>
</dbReference>
<dbReference type="GO" id="GO:0003729">
    <property type="term" value="F:mRNA binding"/>
    <property type="evidence" value="ECO:0007669"/>
    <property type="project" value="UniProtKB-UniRule"/>
</dbReference>
<dbReference type="InterPro" id="IPR001351">
    <property type="entry name" value="Ribosomal_uS3_C"/>
</dbReference>
<dbReference type="EMBL" id="PFGW01000023">
    <property type="protein sequence ID" value="PIW74723.1"/>
    <property type="molecule type" value="Genomic_DNA"/>
</dbReference>